<sequence length="168" mass="18036">MLPRLRTWFGMSQAGLGRCLGLSKAMVSQVERGVRGLPLRAAMPQAVLTLALHTTALDPPPEPLDLKALQRRRQLCQLRANDLAFELSGLLERATWARRRLAALPTLRAALAPNGAELPEWVEGFASEARNELVRSGTTAQALLRLRLAALTAEAAEAAQVLAAAGAT</sequence>
<dbReference type="EMBL" id="BAABDH010000107">
    <property type="protein sequence ID" value="GAA3950130.1"/>
    <property type="molecule type" value="Genomic_DNA"/>
</dbReference>
<proteinExistence type="predicted"/>
<keyword evidence="2" id="KW-1185">Reference proteome</keyword>
<evidence type="ECO:0008006" key="3">
    <source>
        <dbReference type="Google" id="ProtNLM"/>
    </source>
</evidence>
<evidence type="ECO:0000313" key="1">
    <source>
        <dbReference type="EMBL" id="GAA3950130.1"/>
    </source>
</evidence>
<dbReference type="SUPFAM" id="SSF47413">
    <property type="entry name" value="lambda repressor-like DNA-binding domains"/>
    <property type="match status" value="1"/>
</dbReference>
<name>A0ABP7NMG2_9BACT</name>
<protein>
    <recommendedName>
        <fullName evidence="3">XRE family transcriptional regulator</fullName>
    </recommendedName>
</protein>
<dbReference type="Proteomes" id="UP001499909">
    <property type="component" value="Unassembled WGS sequence"/>
</dbReference>
<reference evidence="2" key="1">
    <citation type="journal article" date="2019" name="Int. J. Syst. Evol. Microbiol.">
        <title>The Global Catalogue of Microorganisms (GCM) 10K type strain sequencing project: providing services to taxonomists for standard genome sequencing and annotation.</title>
        <authorList>
            <consortium name="The Broad Institute Genomics Platform"/>
            <consortium name="The Broad Institute Genome Sequencing Center for Infectious Disease"/>
            <person name="Wu L."/>
            <person name="Ma J."/>
        </authorList>
    </citation>
    <scope>NUCLEOTIDE SEQUENCE [LARGE SCALE GENOMIC DNA]</scope>
    <source>
        <strain evidence="2">JCM 17214</strain>
    </source>
</reference>
<dbReference type="InterPro" id="IPR010982">
    <property type="entry name" value="Lambda_DNA-bd_dom_sf"/>
</dbReference>
<dbReference type="InterPro" id="IPR001387">
    <property type="entry name" value="Cro/C1-type_HTH"/>
</dbReference>
<comment type="caution">
    <text evidence="1">The sequence shown here is derived from an EMBL/GenBank/DDBJ whole genome shotgun (WGS) entry which is preliminary data.</text>
</comment>
<evidence type="ECO:0000313" key="2">
    <source>
        <dbReference type="Proteomes" id="UP001499909"/>
    </source>
</evidence>
<accession>A0ABP7NMG2</accession>
<gene>
    <name evidence="1" type="ORF">GCM10022406_35010</name>
</gene>
<dbReference type="CDD" id="cd00093">
    <property type="entry name" value="HTH_XRE"/>
    <property type="match status" value="1"/>
</dbReference>
<organism evidence="1 2">
    <name type="scientific">Hymenobacter algoricola</name>
    <dbReference type="NCBI Taxonomy" id="486267"/>
    <lineage>
        <taxon>Bacteria</taxon>
        <taxon>Pseudomonadati</taxon>
        <taxon>Bacteroidota</taxon>
        <taxon>Cytophagia</taxon>
        <taxon>Cytophagales</taxon>
        <taxon>Hymenobacteraceae</taxon>
        <taxon>Hymenobacter</taxon>
    </lineage>
</organism>